<name>A0A2P2KK15_RHIMU</name>
<protein>
    <submittedName>
        <fullName evidence="1">Uncharacterized protein</fullName>
    </submittedName>
</protein>
<organism evidence="1">
    <name type="scientific">Rhizophora mucronata</name>
    <name type="common">Asiatic mangrove</name>
    <dbReference type="NCBI Taxonomy" id="61149"/>
    <lineage>
        <taxon>Eukaryota</taxon>
        <taxon>Viridiplantae</taxon>
        <taxon>Streptophyta</taxon>
        <taxon>Embryophyta</taxon>
        <taxon>Tracheophyta</taxon>
        <taxon>Spermatophyta</taxon>
        <taxon>Magnoliopsida</taxon>
        <taxon>eudicotyledons</taxon>
        <taxon>Gunneridae</taxon>
        <taxon>Pentapetalae</taxon>
        <taxon>rosids</taxon>
        <taxon>fabids</taxon>
        <taxon>Malpighiales</taxon>
        <taxon>Rhizophoraceae</taxon>
        <taxon>Rhizophora</taxon>
    </lineage>
</organism>
<reference evidence="1" key="1">
    <citation type="submission" date="2018-02" db="EMBL/GenBank/DDBJ databases">
        <title>Rhizophora mucronata_Transcriptome.</title>
        <authorList>
            <person name="Meera S.P."/>
            <person name="Sreeshan A."/>
            <person name="Augustine A."/>
        </authorList>
    </citation>
    <scope>NUCLEOTIDE SEQUENCE</scope>
    <source>
        <tissue evidence="1">Leaf</tissue>
    </source>
</reference>
<dbReference type="AlphaFoldDB" id="A0A2P2KK15"/>
<dbReference type="EMBL" id="GGEC01025572">
    <property type="protein sequence ID" value="MBX06056.1"/>
    <property type="molecule type" value="Transcribed_RNA"/>
</dbReference>
<proteinExistence type="predicted"/>
<evidence type="ECO:0000313" key="1">
    <source>
        <dbReference type="EMBL" id="MBX06056.1"/>
    </source>
</evidence>
<sequence>MIKYVRRTATRLVNNQTKNYSWNLCQSRAFVAKGKFHKVTAKEIEYGHFNMKHTPTASVKIIVTISSSFHIVVHYGLISINLA</sequence>
<accession>A0A2P2KK15</accession>